<dbReference type="InterPro" id="IPR017927">
    <property type="entry name" value="FAD-bd_FR_type"/>
</dbReference>
<dbReference type="SUPFAM" id="SSF52343">
    <property type="entry name" value="Ferredoxin reductase-like, C-terminal NADP-linked domain"/>
    <property type="match status" value="1"/>
</dbReference>
<protein>
    <submittedName>
        <fullName evidence="3">FAD/NAD(P)-binding protein</fullName>
    </submittedName>
</protein>
<dbReference type="InterPro" id="IPR019480">
    <property type="entry name" value="Dihydroorotate_DH_Fe-S-bd"/>
</dbReference>
<keyword evidence="1" id="KW-0408">Iron</keyword>
<keyword evidence="1" id="KW-0411">Iron-sulfur</keyword>
<reference evidence="3" key="1">
    <citation type="journal article" date="2021" name="PeerJ">
        <title>Extensive microbial diversity within the chicken gut microbiome revealed by metagenomics and culture.</title>
        <authorList>
            <person name="Gilroy R."/>
            <person name="Ravi A."/>
            <person name="Getino M."/>
            <person name="Pursley I."/>
            <person name="Horton D.L."/>
            <person name="Alikhan N.F."/>
            <person name="Baker D."/>
            <person name="Gharbi K."/>
            <person name="Hall N."/>
            <person name="Watson M."/>
            <person name="Adriaenssens E.M."/>
            <person name="Foster-Nyarko E."/>
            <person name="Jarju S."/>
            <person name="Secka A."/>
            <person name="Antonio M."/>
            <person name="Oren A."/>
            <person name="Chaudhuri R.R."/>
            <person name="La Ragione R."/>
            <person name="Hildebrand F."/>
            <person name="Pallen M.J."/>
        </authorList>
    </citation>
    <scope>NUCLEOTIDE SEQUENCE</scope>
    <source>
        <strain evidence="3">ChiGjej2B2-19336</strain>
    </source>
</reference>
<dbReference type="PANTHER" id="PTHR43513:SF1">
    <property type="entry name" value="ANAEROBIC SULFITE REDUCTASE SUBUNIT B"/>
    <property type="match status" value="1"/>
</dbReference>
<feature type="binding site" evidence="1">
    <location>
        <position position="249"/>
    </location>
    <ligand>
        <name>[2Fe-2S] cluster</name>
        <dbReference type="ChEBI" id="CHEBI:190135"/>
    </ligand>
</feature>
<dbReference type="GO" id="GO:0016491">
    <property type="term" value="F:oxidoreductase activity"/>
    <property type="evidence" value="ECO:0007669"/>
    <property type="project" value="InterPro"/>
</dbReference>
<dbReference type="SUPFAM" id="SSF63380">
    <property type="entry name" value="Riboflavin synthase domain-like"/>
    <property type="match status" value="1"/>
</dbReference>
<evidence type="ECO:0000313" key="4">
    <source>
        <dbReference type="Proteomes" id="UP000698963"/>
    </source>
</evidence>
<dbReference type="Gene3D" id="3.40.50.80">
    <property type="entry name" value="Nucleotide-binding domain of ferredoxin-NADP reductase (FNR) module"/>
    <property type="match status" value="1"/>
</dbReference>
<comment type="cofactor">
    <cofactor evidence="1">
        <name>[2Fe-2S] cluster</name>
        <dbReference type="ChEBI" id="CHEBI:190135"/>
    </cofactor>
    <text evidence="1">Binds 1 [2Fe-2S] cluster per subunit.</text>
</comment>
<dbReference type="InterPro" id="IPR050353">
    <property type="entry name" value="PyrK_electron_transfer"/>
</dbReference>
<gene>
    <name evidence="3" type="ORF">K8W16_01065</name>
</gene>
<dbReference type="CDD" id="cd06221">
    <property type="entry name" value="sulfite_reductase_like"/>
    <property type="match status" value="1"/>
</dbReference>
<organism evidence="3 4">
    <name type="scientific">Mailhella massiliensis</name>
    <dbReference type="NCBI Taxonomy" id="1903261"/>
    <lineage>
        <taxon>Bacteria</taxon>
        <taxon>Pseudomonadati</taxon>
        <taxon>Thermodesulfobacteriota</taxon>
        <taxon>Desulfovibrionia</taxon>
        <taxon>Desulfovibrionales</taxon>
        <taxon>Desulfovibrionaceae</taxon>
        <taxon>Mailhella</taxon>
    </lineage>
</organism>
<dbReference type="InterPro" id="IPR001433">
    <property type="entry name" value="OxRdtase_FAD/NAD-bd"/>
</dbReference>
<dbReference type="GO" id="GO:0050660">
    <property type="term" value="F:flavin adenine dinucleotide binding"/>
    <property type="evidence" value="ECO:0007669"/>
    <property type="project" value="InterPro"/>
</dbReference>
<feature type="binding site" evidence="1">
    <location>
        <position position="257"/>
    </location>
    <ligand>
        <name>[2Fe-2S] cluster</name>
        <dbReference type="ChEBI" id="CHEBI:190135"/>
    </ligand>
</feature>
<dbReference type="InterPro" id="IPR012165">
    <property type="entry name" value="Cyt_c3_hydrogenase_gsu"/>
</dbReference>
<feature type="binding site" evidence="1">
    <location>
        <position position="265"/>
    </location>
    <ligand>
        <name>[2Fe-2S] cluster</name>
        <dbReference type="ChEBI" id="CHEBI:190135"/>
    </ligand>
</feature>
<name>A0A921AUS0_9BACT</name>
<feature type="binding site" evidence="1">
    <location>
        <position position="254"/>
    </location>
    <ligand>
        <name>[2Fe-2S] cluster</name>
        <dbReference type="ChEBI" id="CHEBI:190135"/>
    </ligand>
</feature>
<dbReference type="AlphaFoldDB" id="A0A921AUS0"/>
<evidence type="ECO:0000256" key="1">
    <source>
        <dbReference type="PIRSR" id="PIRSR006816-2"/>
    </source>
</evidence>
<evidence type="ECO:0000259" key="2">
    <source>
        <dbReference type="PROSITE" id="PS51384"/>
    </source>
</evidence>
<dbReference type="InterPro" id="IPR039261">
    <property type="entry name" value="FNR_nucleotide-bd"/>
</dbReference>
<dbReference type="Pfam" id="PF10418">
    <property type="entry name" value="DHODB_Fe-S_bind"/>
    <property type="match status" value="1"/>
</dbReference>
<reference evidence="3" key="2">
    <citation type="submission" date="2021-09" db="EMBL/GenBank/DDBJ databases">
        <authorList>
            <person name="Gilroy R."/>
        </authorList>
    </citation>
    <scope>NUCLEOTIDE SEQUENCE</scope>
    <source>
        <strain evidence="3">ChiGjej2B2-19336</strain>
    </source>
</reference>
<dbReference type="GO" id="GO:0006221">
    <property type="term" value="P:pyrimidine nucleotide biosynthetic process"/>
    <property type="evidence" value="ECO:0007669"/>
    <property type="project" value="InterPro"/>
</dbReference>
<dbReference type="InterPro" id="IPR017938">
    <property type="entry name" value="Riboflavin_synthase-like_b-brl"/>
</dbReference>
<dbReference type="PRINTS" id="PR00406">
    <property type="entry name" value="CYTB5RDTASE"/>
</dbReference>
<sequence>MSEHNCGCSKNPYLPEVATVLEVITESPTIKSFRVRFDNEEAWNSFTYQPGQVGQLSVFGVGESTFVINTPPSCRDYLQFSVMRAGEVTTAIHKLQPGDKVGVRAPLGNYFPYEQWKGKNIVFVGGGIGMAPIRTIMLHVMEHASEYGKLSLLYGARSPEDMAYKADLPGWLESDVLHTTLTIDREAPDWPHRVGMIPNVLKELAPSPDNTIAVLCGPPIMIKFTLAAFREMGFKDENIITTLERRMKCGIGICGRCNLGGKFVCLDGPVFSQAQLNELPPEM</sequence>
<dbReference type="GO" id="GO:0046872">
    <property type="term" value="F:metal ion binding"/>
    <property type="evidence" value="ECO:0007669"/>
    <property type="project" value="UniProtKB-KW"/>
</dbReference>
<keyword evidence="1" id="KW-0001">2Fe-2S</keyword>
<comment type="caution">
    <text evidence="3">The sequence shown here is derived from an EMBL/GenBank/DDBJ whole genome shotgun (WGS) entry which is preliminary data.</text>
</comment>
<dbReference type="PANTHER" id="PTHR43513">
    <property type="entry name" value="DIHYDROOROTATE DEHYDROGENASE B (NAD(+)), ELECTRON TRANSFER SUBUNIT"/>
    <property type="match status" value="1"/>
</dbReference>
<proteinExistence type="predicted"/>
<keyword evidence="1" id="KW-0479">Metal-binding</keyword>
<evidence type="ECO:0000313" key="3">
    <source>
        <dbReference type="EMBL" id="HJD96224.1"/>
    </source>
</evidence>
<feature type="domain" description="FAD-binding FR-type" evidence="2">
    <location>
        <begin position="13"/>
        <end position="113"/>
    </location>
</feature>
<accession>A0A921AUS0</accession>
<dbReference type="Gene3D" id="2.40.30.10">
    <property type="entry name" value="Translation factors"/>
    <property type="match status" value="1"/>
</dbReference>
<dbReference type="PIRSF" id="PIRSF006816">
    <property type="entry name" value="Cyc3_hyd_g"/>
    <property type="match status" value="1"/>
</dbReference>
<dbReference type="PROSITE" id="PS51384">
    <property type="entry name" value="FAD_FR"/>
    <property type="match status" value="1"/>
</dbReference>
<dbReference type="EMBL" id="DYZA01000020">
    <property type="protein sequence ID" value="HJD96224.1"/>
    <property type="molecule type" value="Genomic_DNA"/>
</dbReference>
<dbReference type="RefSeq" id="WP_304120407.1">
    <property type="nucleotide sequence ID" value="NZ_DYZA01000020.1"/>
</dbReference>
<dbReference type="GO" id="GO:0051537">
    <property type="term" value="F:2 iron, 2 sulfur cluster binding"/>
    <property type="evidence" value="ECO:0007669"/>
    <property type="project" value="UniProtKB-KW"/>
</dbReference>
<dbReference type="Pfam" id="PF00175">
    <property type="entry name" value="NAD_binding_1"/>
    <property type="match status" value="1"/>
</dbReference>
<dbReference type="Proteomes" id="UP000698963">
    <property type="component" value="Unassembled WGS sequence"/>
</dbReference>